<feature type="transmembrane region" description="Helical" evidence="5">
    <location>
        <begin position="130"/>
        <end position="148"/>
    </location>
</feature>
<feature type="region of interest" description="Disordered" evidence="4">
    <location>
        <begin position="1061"/>
        <end position="1143"/>
    </location>
</feature>
<keyword evidence="1" id="KW-0808">Transferase</keyword>
<dbReference type="Pfam" id="PF07730">
    <property type="entry name" value="HisKA_3"/>
    <property type="match status" value="1"/>
</dbReference>
<feature type="transmembrane region" description="Helical" evidence="5">
    <location>
        <begin position="40"/>
        <end position="67"/>
    </location>
</feature>
<evidence type="ECO:0000256" key="1">
    <source>
        <dbReference type="ARBA" id="ARBA00022679"/>
    </source>
</evidence>
<accession>A0ABP9PS60</accession>
<evidence type="ECO:0000256" key="4">
    <source>
        <dbReference type="SAM" id="MobiDB-lite"/>
    </source>
</evidence>
<feature type="transmembrane region" description="Helical" evidence="5">
    <location>
        <begin position="105"/>
        <end position="123"/>
    </location>
</feature>
<feature type="region of interest" description="Disordered" evidence="4">
    <location>
        <begin position="812"/>
        <end position="888"/>
    </location>
</feature>
<sequence>MTIRRLSPAGGASAPARPPGAAALPPEPNPLLARAAAAGYAVLLAMCVVVSLGWLAVGAAVAVAAHFPGAAEALTDLAGGGAGWARGLLAAVPRGEPAGQAVLDYLLSLVNLVLAGLLLFMGPRGWVQQLLALAMIGSAGAFNLQAHATTVAVRDATGFDVGGLHQVFLHGVAGAAYLIALLLVPVGRLGRTAASGTLGRGALAASGAAALGVIGFGTALLPHTLSCILFLGFGVPMVGLAVLPYRISRGPTAELRTQARLLFAALLAAVGTGAVLVVLTLLLWYLDQPGLMLVDPTAHSVSANQPPTAQPTALLFWFSRLAAAGVAVSVLVAVRRDRPHSAERAFSRGLASVMVVVLVGGGFVVIHAIVGWLPDANSEAGSIAAAAVATAVAAVAFLPVYLRAERLVDRLLYGERPTPYRVLADVAALSRTSSSDGPDLAGLAEAIGRGLSARYCQLTVLRPGLRSRTYTWSGEIDRASDESLAASLVTLPIRQGQEQIGAIAVDRGAVAGLHNERRTLLHDVADSLGAVLQASRLGIELERQLRAALAHAEDIAASRRQAVAEMDSERRGIERDLHDGAQHHLVTLRLALGLVEHEVSTGALAQARDRFDQLIKQVDEAEAVLARTAAGVSSIALTERGLAEALRAAFATDAGAEQPVAVQIDEFLATHRFAEDLESAVYFCCLEAVNNARKHAPGATITVRVGAEPGRLRFSVRDDGPGFDPAGTLDAIGAPGRGMRNVRTRIISVGGQITVDSTPGAGTTISGWVPLPADQPLRRTAPLTEPVPVPPSGTLPLLEAATMPGRLIRPGIAVPAPAPPGPATSAPAALPPAAPAPAAPAPAALAPSAPAPAALAPAAPAPADLPPLTRPVIRPRHPEGAPSRATALPLDPESLLGQARELLLAAAERHPDGAARDRIDQLTAELGEPPHLAVHGAPGAGRTTLAEALRTLPGGERFELVDPGPAGPAPVATLWLLRGPTDPPPQPGDEPVVGLLTRADESADGATYALELANALAEEYREHAQLGRHCQTVLPIAALLAVAAAALTEERFAALRDLASRNSADPPADTSATPPPEVPAAPSPAPPADPLPGPSADVSDTPPPEVPAAPPPAPPADPPPGPSADVSAAPPVDMSAGPSAAVAPEPPAELELVGWLGRFGVRAAVALIRDGTVDDADHLARELVERSGLPRLVELLTWRYARPAEARKVRAAMRCVAELSTEPDTDDLRYRLDRLRANAHELAEIDLAESLCAEAPPLDGPDRRLAERLLGWTGNSPAIRLGLAEDADREQIRAAAADQLAHWQRLAAHPVSTSARRDAAAVLARTCEDLLNQETPEATVTRTMASGPPS</sequence>
<feature type="compositionally biased region" description="Pro residues" evidence="4">
    <location>
        <begin position="829"/>
        <end position="840"/>
    </location>
</feature>
<gene>
    <name evidence="7" type="ORF">GCM10023321_16600</name>
</gene>
<feature type="transmembrane region" description="Helical" evidence="5">
    <location>
        <begin position="259"/>
        <end position="286"/>
    </location>
</feature>
<dbReference type="PROSITE" id="PS50109">
    <property type="entry name" value="HIS_KIN"/>
    <property type="match status" value="1"/>
</dbReference>
<dbReference type="InterPro" id="IPR011712">
    <property type="entry name" value="Sig_transdc_His_kin_sub3_dim/P"/>
</dbReference>
<evidence type="ECO:0000256" key="3">
    <source>
        <dbReference type="ARBA" id="ARBA00023012"/>
    </source>
</evidence>
<organism evidence="7 8">
    <name type="scientific">Pseudonocardia eucalypti</name>
    <dbReference type="NCBI Taxonomy" id="648755"/>
    <lineage>
        <taxon>Bacteria</taxon>
        <taxon>Bacillati</taxon>
        <taxon>Actinomycetota</taxon>
        <taxon>Actinomycetes</taxon>
        <taxon>Pseudonocardiales</taxon>
        <taxon>Pseudonocardiaceae</taxon>
        <taxon>Pseudonocardia</taxon>
    </lineage>
</organism>
<keyword evidence="3" id="KW-0902">Two-component regulatory system</keyword>
<dbReference type="CDD" id="cd16917">
    <property type="entry name" value="HATPase_UhpB-NarQ-NarX-like"/>
    <property type="match status" value="1"/>
</dbReference>
<dbReference type="Pfam" id="PF02518">
    <property type="entry name" value="HATPase_c"/>
    <property type="match status" value="1"/>
</dbReference>
<dbReference type="InterPro" id="IPR036890">
    <property type="entry name" value="HATPase_C_sf"/>
</dbReference>
<comment type="caution">
    <text evidence="7">The sequence shown here is derived from an EMBL/GenBank/DDBJ whole genome shotgun (WGS) entry which is preliminary data.</text>
</comment>
<dbReference type="PANTHER" id="PTHR24421">
    <property type="entry name" value="NITRATE/NITRITE SENSOR PROTEIN NARX-RELATED"/>
    <property type="match status" value="1"/>
</dbReference>
<dbReference type="Gene3D" id="3.30.565.10">
    <property type="entry name" value="Histidine kinase-like ATPase, C-terminal domain"/>
    <property type="match status" value="1"/>
</dbReference>
<evidence type="ECO:0000313" key="7">
    <source>
        <dbReference type="EMBL" id="GAA5150745.1"/>
    </source>
</evidence>
<feature type="transmembrane region" description="Helical" evidence="5">
    <location>
        <begin position="202"/>
        <end position="222"/>
    </location>
</feature>
<dbReference type="EMBL" id="BAABJP010000007">
    <property type="protein sequence ID" value="GAA5150745.1"/>
    <property type="molecule type" value="Genomic_DNA"/>
</dbReference>
<feature type="compositionally biased region" description="Pro residues" evidence="4">
    <location>
        <begin position="1073"/>
        <end position="1093"/>
    </location>
</feature>
<feature type="transmembrane region" description="Helical" evidence="5">
    <location>
        <begin position="168"/>
        <end position="190"/>
    </location>
</feature>
<keyword evidence="5" id="KW-1133">Transmembrane helix</keyword>
<dbReference type="InterPro" id="IPR005467">
    <property type="entry name" value="His_kinase_dom"/>
</dbReference>
<feature type="transmembrane region" description="Helical" evidence="5">
    <location>
        <begin position="346"/>
        <end position="370"/>
    </location>
</feature>
<evidence type="ECO:0000259" key="6">
    <source>
        <dbReference type="PROSITE" id="PS50109"/>
    </source>
</evidence>
<evidence type="ECO:0000313" key="8">
    <source>
        <dbReference type="Proteomes" id="UP001428817"/>
    </source>
</evidence>
<feature type="compositionally biased region" description="Low complexity" evidence="4">
    <location>
        <begin position="1063"/>
        <end position="1072"/>
    </location>
</feature>
<feature type="transmembrane region" description="Helical" evidence="5">
    <location>
        <begin position="382"/>
        <end position="402"/>
    </location>
</feature>
<feature type="compositionally biased region" description="Low complexity" evidence="4">
    <location>
        <begin position="841"/>
        <end position="858"/>
    </location>
</feature>
<protein>
    <recommendedName>
        <fullName evidence="6">Histidine kinase domain-containing protein</fullName>
    </recommendedName>
</protein>
<keyword evidence="2" id="KW-0418">Kinase</keyword>
<keyword evidence="5" id="KW-0472">Membrane</keyword>
<dbReference type="InterPro" id="IPR050482">
    <property type="entry name" value="Sensor_HK_TwoCompSys"/>
</dbReference>
<feature type="compositionally biased region" description="Low complexity" evidence="4">
    <location>
        <begin position="1123"/>
        <end position="1143"/>
    </location>
</feature>
<feature type="region of interest" description="Disordered" evidence="4">
    <location>
        <begin position="1"/>
        <end position="21"/>
    </location>
</feature>
<evidence type="ECO:0000256" key="2">
    <source>
        <dbReference type="ARBA" id="ARBA00022777"/>
    </source>
</evidence>
<feature type="domain" description="Histidine kinase" evidence="6">
    <location>
        <begin position="687"/>
        <end position="773"/>
    </location>
</feature>
<keyword evidence="5" id="KW-0812">Transmembrane</keyword>
<name>A0ABP9PS60_9PSEU</name>
<reference evidence="8" key="1">
    <citation type="journal article" date="2019" name="Int. J. Syst. Evol. Microbiol.">
        <title>The Global Catalogue of Microorganisms (GCM) 10K type strain sequencing project: providing services to taxonomists for standard genome sequencing and annotation.</title>
        <authorList>
            <consortium name="The Broad Institute Genomics Platform"/>
            <consortium name="The Broad Institute Genome Sequencing Center for Infectious Disease"/>
            <person name="Wu L."/>
            <person name="Ma J."/>
        </authorList>
    </citation>
    <scope>NUCLEOTIDE SEQUENCE [LARGE SCALE GENOMIC DNA]</scope>
    <source>
        <strain evidence="8">JCM 18303</strain>
    </source>
</reference>
<dbReference type="Proteomes" id="UP001428817">
    <property type="component" value="Unassembled WGS sequence"/>
</dbReference>
<dbReference type="RefSeq" id="WP_185064322.1">
    <property type="nucleotide sequence ID" value="NZ_BAABJP010000007.1"/>
</dbReference>
<dbReference type="InterPro" id="IPR003594">
    <property type="entry name" value="HATPase_dom"/>
</dbReference>
<dbReference type="SMART" id="SM00387">
    <property type="entry name" value="HATPase_c"/>
    <property type="match status" value="1"/>
</dbReference>
<proteinExistence type="predicted"/>
<dbReference type="SUPFAM" id="SSF55874">
    <property type="entry name" value="ATPase domain of HSP90 chaperone/DNA topoisomerase II/histidine kinase"/>
    <property type="match status" value="1"/>
</dbReference>
<evidence type="ECO:0000256" key="5">
    <source>
        <dbReference type="SAM" id="Phobius"/>
    </source>
</evidence>
<feature type="compositionally biased region" description="Pro residues" evidence="4">
    <location>
        <begin position="859"/>
        <end position="869"/>
    </location>
</feature>
<feature type="transmembrane region" description="Helical" evidence="5">
    <location>
        <begin position="228"/>
        <end position="247"/>
    </location>
</feature>
<feature type="compositionally biased region" description="Pro residues" evidence="4">
    <location>
        <begin position="1101"/>
        <end position="1122"/>
    </location>
</feature>
<keyword evidence="8" id="KW-1185">Reference proteome</keyword>